<dbReference type="GO" id="GO:0032790">
    <property type="term" value="P:ribosome disassembly"/>
    <property type="evidence" value="ECO:0007669"/>
    <property type="project" value="TreeGrafter"/>
</dbReference>
<sequence length="286" mass="31488">MRRVPPCVYDSRRALYRVFVSPAQGPALSTASPSLSRPQLSATLPAPGPHGNDALAAGQTRRFAAKPPARGPRGQTSVAAADQLAREGRGFDTRFTTQQDIARSGRDRPPQDHEITDPQIMVVDDGAPEGPLATSFVLTKLEAHESLRMVQPYVPADPKNNRPSAQLAVCKIVNKRDEYERQRQLREMKKAAAGKPKTKELELTWAIGEHDLATKMRQMGQFLDKGMKVELLVARKKGGRQVDAKEAEGVLRRIRHEVDRIGGREAKGASGVVGATYRLYLEGRQK</sequence>
<evidence type="ECO:0000313" key="6">
    <source>
        <dbReference type="EMBL" id="KHN94035.1"/>
    </source>
</evidence>
<dbReference type="InterPro" id="IPR036788">
    <property type="entry name" value="T_IF-3_C_sf"/>
</dbReference>
<dbReference type="PANTHER" id="PTHR10938">
    <property type="entry name" value="TRANSLATION INITIATION FACTOR IF-3"/>
    <property type="match status" value="1"/>
</dbReference>
<keyword evidence="3" id="KW-0648">Protein biosynthesis</keyword>
<dbReference type="STRING" id="1081103.A0A0B2WLZ1"/>
<feature type="domain" description="Translation initiation factor 3 C-terminal" evidence="5">
    <location>
        <begin position="197"/>
        <end position="266"/>
    </location>
</feature>
<evidence type="ECO:0000313" key="7">
    <source>
        <dbReference type="Proteomes" id="UP000030816"/>
    </source>
</evidence>
<feature type="region of interest" description="Disordered" evidence="4">
    <location>
        <begin position="25"/>
        <end position="78"/>
    </location>
</feature>
<comment type="similarity">
    <text evidence="1">Belongs to the IF-3 family.</text>
</comment>
<evidence type="ECO:0000256" key="2">
    <source>
        <dbReference type="ARBA" id="ARBA00022540"/>
    </source>
</evidence>
<dbReference type="InterPro" id="IPR001288">
    <property type="entry name" value="Translation_initiation_fac_3"/>
</dbReference>
<comment type="caution">
    <text evidence="6">The sequence shown here is derived from an EMBL/GenBank/DDBJ whole genome shotgun (WGS) entry which is preliminary data.</text>
</comment>
<dbReference type="SUPFAM" id="SSF55200">
    <property type="entry name" value="Translation initiation factor IF3, C-terminal domain"/>
    <property type="match status" value="1"/>
</dbReference>
<dbReference type="EMBL" id="AZHE01000043">
    <property type="protein sequence ID" value="KHN94035.1"/>
    <property type="molecule type" value="Genomic_DNA"/>
</dbReference>
<evidence type="ECO:0000256" key="3">
    <source>
        <dbReference type="ARBA" id="ARBA00022917"/>
    </source>
</evidence>
<dbReference type="Proteomes" id="UP000030816">
    <property type="component" value="Unassembled WGS sequence"/>
</dbReference>
<protein>
    <submittedName>
        <fullName evidence="6">Translation initiation factor IF-3</fullName>
    </submittedName>
</protein>
<proteinExistence type="inferred from homology"/>
<organism evidence="6 7">
    <name type="scientific">Metarhizium album (strain ARSEF 1941)</name>
    <dbReference type="NCBI Taxonomy" id="1081103"/>
    <lineage>
        <taxon>Eukaryota</taxon>
        <taxon>Fungi</taxon>
        <taxon>Dikarya</taxon>
        <taxon>Ascomycota</taxon>
        <taxon>Pezizomycotina</taxon>
        <taxon>Sordariomycetes</taxon>
        <taxon>Hypocreomycetidae</taxon>
        <taxon>Hypocreales</taxon>
        <taxon>Clavicipitaceae</taxon>
        <taxon>Metarhizium</taxon>
    </lineage>
</organism>
<dbReference type="GO" id="GO:0070124">
    <property type="term" value="P:mitochondrial translational initiation"/>
    <property type="evidence" value="ECO:0007669"/>
    <property type="project" value="TreeGrafter"/>
</dbReference>
<dbReference type="GO" id="GO:0003743">
    <property type="term" value="F:translation initiation factor activity"/>
    <property type="evidence" value="ECO:0007669"/>
    <property type="project" value="UniProtKB-KW"/>
</dbReference>
<keyword evidence="7" id="KW-1185">Reference proteome</keyword>
<accession>A0A0B2WLZ1</accession>
<reference evidence="6 7" key="1">
    <citation type="journal article" date="2014" name="Proc. Natl. Acad. Sci. U.S.A.">
        <title>Trajectory and genomic determinants of fungal-pathogen speciation and host adaptation.</title>
        <authorList>
            <person name="Hu X."/>
            <person name="Xiao G."/>
            <person name="Zheng P."/>
            <person name="Shang Y."/>
            <person name="Su Y."/>
            <person name="Zhang X."/>
            <person name="Liu X."/>
            <person name="Zhan S."/>
            <person name="St Leger R.J."/>
            <person name="Wang C."/>
        </authorList>
    </citation>
    <scope>NUCLEOTIDE SEQUENCE [LARGE SCALE GENOMIC DNA]</scope>
    <source>
        <strain evidence="6 7">ARSEF 1941</strain>
    </source>
</reference>
<dbReference type="GO" id="GO:0043022">
    <property type="term" value="F:ribosome binding"/>
    <property type="evidence" value="ECO:0007669"/>
    <property type="project" value="TreeGrafter"/>
</dbReference>
<dbReference type="Gene3D" id="3.30.110.10">
    <property type="entry name" value="Translation initiation factor 3 (IF-3), C-terminal domain"/>
    <property type="match status" value="1"/>
</dbReference>
<dbReference type="GeneID" id="63742564"/>
<gene>
    <name evidence="6" type="ORF">MAM_08109</name>
</gene>
<dbReference type="RefSeq" id="XP_040675101.1">
    <property type="nucleotide sequence ID" value="XM_040826907.1"/>
</dbReference>
<feature type="compositionally biased region" description="Polar residues" evidence="4">
    <location>
        <begin position="27"/>
        <end position="42"/>
    </location>
</feature>
<dbReference type="InterPro" id="IPR019815">
    <property type="entry name" value="Translation_initiation_fac_3_C"/>
</dbReference>
<dbReference type="AlphaFoldDB" id="A0A0B2WLZ1"/>
<dbReference type="Pfam" id="PF00707">
    <property type="entry name" value="IF3_C"/>
    <property type="match status" value="1"/>
</dbReference>
<evidence type="ECO:0000259" key="5">
    <source>
        <dbReference type="Pfam" id="PF00707"/>
    </source>
</evidence>
<dbReference type="GO" id="GO:0005739">
    <property type="term" value="C:mitochondrion"/>
    <property type="evidence" value="ECO:0007669"/>
    <property type="project" value="TreeGrafter"/>
</dbReference>
<name>A0A0B2WLZ1_METAS</name>
<keyword evidence="2 6" id="KW-0396">Initiation factor</keyword>
<dbReference type="PANTHER" id="PTHR10938:SF0">
    <property type="entry name" value="TRANSLATION INITIATION FACTOR IF-3, MITOCHONDRIAL"/>
    <property type="match status" value="1"/>
</dbReference>
<evidence type="ECO:0000256" key="1">
    <source>
        <dbReference type="ARBA" id="ARBA00005439"/>
    </source>
</evidence>
<evidence type="ECO:0000256" key="4">
    <source>
        <dbReference type="SAM" id="MobiDB-lite"/>
    </source>
</evidence>
<dbReference type="OrthoDB" id="21573at2759"/>
<dbReference type="HOGENOM" id="CLU_062478_0_2_1"/>